<evidence type="ECO:0000256" key="9">
    <source>
        <dbReference type="ARBA" id="ARBA00022857"/>
    </source>
</evidence>
<dbReference type="RefSeq" id="WP_187080294.1">
    <property type="nucleotide sequence ID" value="NZ_JACORU010000001.1"/>
</dbReference>
<dbReference type="GO" id="GO:0050661">
    <property type="term" value="F:NADP binding"/>
    <property type="evidence" value="ECO:0007669"/>
    <property type="project" value="InterPro"/>
</dbReference>
<dbReference type="GO" id="GO:0008750">
    <property type="term" value="F:proton-translocating NAD(P)+ transhydrogenase activity"/>
    <property type="evidence" value="ECO:0007669"/>
    <property type="project" value="UniProtKB-EC"/>
</dbReference>
<dbReference type="AlphaFoldDB" id="A0A923M4R0"/>
<dbReference type="Gene3D" id="3.40.50.1220">
    <property type="entry name" value="TPP-binding domain"/>
    <property type="match status" value="1"/>
</dbReference>
<dbReference type="PANTHER" id="PTHR44758:SF1">
    <property type="entry name" value="NAD(P) TRANSHYDROGENASE SUBUNIT BETA"/>
    <property type="match status" value="1"/>
</dbReference>
<evidence type="ECO:0000256" key="15">
    <source>
        <dbReference type="PIRNR" id="PIRNR000204"/>
    </source>
</evidence>
<evidence type="ECO:0000256" key="13">
    <source>
        <dbReference type="ARBA" id="ARBA00023136"/>
    </source>
</evidence>
<comment type="similarity">
    <text evidence="3 15">Belongs to the PNT beta subunit family.</text>
</comment>
<dbReference type="FunFam" id="3.40.50.1220:FF:000002">
    <property type="entry name" value="NAD(P) transhydrogenase subunit beta"/>
    <property type="match status" value="1"/>
</dbReference>
<keyword evidence="11 16" id="KW-1133">Transmembrane helix</keyword>
<evidence type="ECO:0000256" key="3">
    <source>
        <dbReference type="ARBA" id="ARBA00007919"/>
    </source>
</evidence>
<keyword evidence="10 15" id="KW-1278">Translocase</keyword>
<keyword evidence="8 16" id="KW-0812">Transmembrane</keyword>
<sequence>MTSSLATVSYIGATILFILSLGGLSNPETARRGNLFGIIGMAIAVVATVFGPRVTAAGYAWIIGALVVGGAIGLVAAKKVQMTQMPELVALMHSLVGLAACLVGFASYVDTSIEFTGAEKAIHEMEIYIGILIGAVTFSGSIIAFGKLSGRIGGKPLLLPARHWLNLIGLLVVIWFGREFLHAKDIQSGMTPLIIMTVVSLLFGIHMVMAIGGADMPVVVSMLNSYSGWAAAATGFMLSNDLLIVVGALVGSSGAILSYIMCRAMNRNFISVIAGGFGTGGGAPAAAAGGEQPQGEVVSVSALETAEMLREAKNVIIVPGYGMAVAQAQHTVYEITKLLREKGVNVRFGIHPVAGRMPGHMNVLLAEAKVPYDIVLEMDEINEDFPQTDVAMVIGANDIVNPAAQEDPQSPIAGMPVLEVWKAHTSIVMKRSMASGYAGIDNPLFYKENNRMLFGDAKKMLDEVWAALKA</sequence>
<evidence type="ECO:0000256" key="10">
    <source>
        <dbReference type="ARBA" id="ARBA00022967"/>
    </source>
</evidence>
<gene>
    <name evidence="18" type="primary">pntB</name>
    <name evidence="18" type="ORF">H8R02_05415</name>
</gene>
<comment type="catalytic activity">
    <reaction evidence="14 15">
        <text>NAD(+) + NADPH + H(+)(in) = NADH + NADP(+) + H(+)(out)</text>
        <dbReference type="Rhea" id="RHEA:47992"/>
        <dbReference type="ChEBI" id="CHEBI:15378"/>
        <dbReference type="ChEBI" id="CHEBI:57540"/>
        <dbReference type="ChEBI" id="CHEBI:57783"/>
        <dbReference type="ChEBI" id="CHEBI:57945"/>
        <dbReference type="ChEBI" id="CHEBI:58349"/>
        <dbReference type="EC" id="7.1.1.1"/>
    </reaction>
</comment>
<evidence type="ECO:0000256" key="7">
    <source>
        <dbReference type="ARBA" id="ARBA00022519"/>
    </source>
</evidence>
<dbReference type="EMBL" id="JACORU010000001">
    <property type="protein sequence ID" value="MBC5763878.1"/>
    <property type="molecule type" value="Genomic_DNA"/>
</dbReference>
<evidence type="ECO:0000256" key="2">
    <source>
        <dbReference type="ARBA" id="ARBA00004429"/>
    </source>
</evidence>
<proteinExistence type="inferred from homology"/>
<feature type="transmembrane region" description="Helical" evidence="16">
    <location>
        <begin position="6"/>
        <end position="23"/>
    </location>
</feature>
<feature type="transmembrane region" description="Helical" evidence="16">
    <location>
        <begin position="35"/>
        <end position="52"/>
    </location>
</feature>
<evidence type="ECO:0000256" key="6">
    <source>
        <dbReference type="ARBA" id="ARBA00022475"/>
    </source>
</evidence>
<evidence type="ECO:0000256" key="1">
    <source>
        <dbReference type="ARBA" id="ARBA00003943"/>
    </source>
</evidence>
<feature type="transmembrane region" description="Helical" evidence="16">
    <location>
        <begin position="127"/>
        <end position="145"/>
    </location>
</feature>
<evidence type="ECO:0000313" key="19">
    <source>
        <dbReference type="Proteomes" id="UP000596827"/>
    </source>
</evidence>
<feature type="transmembrane region" description="Helical" evidence="16">
    <location>
        <begin position="157"/>
        <end position="177"/>
    </location>
</feature>
<feature type="transmembrane region" description="Helical" evidence="16">
    <location>
        <begin position="242"/>
        <end position="262"/>
    </location>
</feature>
<keyword evidence="19" id="KW-1185">Reference proteome</keyword>
<dbReference type="Pfam" id="PF02233">
    <property type="entry name" value="PNTB"/>
    <property type="match status" value="1"/>
</dbReference>
<feature type="domain" description="NADP transhydrogenase beta-like" evidence="17">
    <location>
        <begin position="7"/>
        <end position="465"/>
    </location>
</feature>
<evidence type="ECO:0000256" key="12">
    <source>
        <dbReference type="ARBA" id="ARBA00023027"/>
    </source>
</evidence>
<keyword evidence="7 15" id="KW-0997">Cell inner membrane</keyword>
<dbReference type="InterPro" id="IPR034300">
    <property type="entry name" value="PNTB-like"/>
</dbReference>
<keyword evidence="6 15" id="KW-1003">Cell membrane</keyword>
<dbReference type="EC" id="7.1.1.1" evidence="4 15"/>
<keyword evidence="13 15" id="KW-0472">Membrane</keyword>
<dbReference type="SUPFAM" id="SSF52467">
    <property type="entry name" value="DHS-like NAD/FAD-binding domain"/>
    <property type="match status" value="1"/>
</dbReference>
<reference evidence="18" key="1">
    <citation type="submission" date="2020-08" db="EMBL/GenBank/DDBJ databases">
        <title>Ramlibacter sp. GTP1 16S ribosomal RNA gene genome sequencing and assembly.</title>
        <authorList>
            <person name="Kang M."/>
        </authorList>
    </citation>
    <scope>NUCLEOTIDE SEQUENCE</scope>
    <source>
        <strain evidence="18">GTP1</strain>
    </source>
</reference>
<feature type="transmembrane region" description="Helical" evidence="16">
    <location>
        <begin position="88"/>
        <end position="107"/>
    </location>
</feature>
<keyword evidence="9 15" id="KW-0521">NADP</keyword>
<evidence type="ECO:0000256" key="11">
    <source>
        <dbReference type="ARBA" id="ARBA00022989"/>
    </source>
</evidence>
<name>A0A923M4R0_9BURK</name>
<feature type="transmembrane region" description="Helical" evidence="16">
    <location>
        <begin position="189"/>
        <end position="211"/>
    </location>
</feature>
<dbReference type="InterPro" id="IPR029035">
    <property type="entry name" value="DHS-like_NAD/FAD-binding_dom"/>
</dbReference>
<evidence type="ECO:0000259" key="17">
    <source>
        <dbReference type="Pfam" id="PF02233"/>
    </source>
</evidence>
<comment type="caution">
    <text evidence="18">The sequence shown here is derived from an EMBL/GenBank/DDBJ whole genome shotgun (WGS) entry which is preliminary data.</text>
</comment>
<feature type="transmembrane region" description="Helical" evidence="16">
    <location>
        <begin position="218"/>
        <end position="236"/>
    </location>
</feature>
<accession>A0A923M4R0</accession>
<protein>
    <recommendedName>
        <fullName evidence="5 15">NAD(P) transhydrogenase subunit beta</fullName>
        <ecNumber evidence="4 15">7.1.1.1</ecNumber>
    </recommendedName>
    <alternativeName>
        <fullName evidence="15">Nicotinamide nucleotide transhydrogenase subunit beta</fullName>
    </alternativeName>
</protein>
<evidence type="ECO:0000313" key="18">
    <source>
        <dbReference type="EMBL" id="MBC5763878.1"/>
    </source>
</evidence>
<evidence type="ECO:0000256" key="14">
    <source>
        <dbReference type="ARBA" id="ARBA00048202"/>
    </source>
</evidence>
<comment type="function">
    <text evidence="1 15">The transhydrogenation between NADH and NADP is coupled to respiration and ATP hydrolysis and functions as a proton pump across the membrane.</text>
</comment>
<organism evidence="18 19">
    <name type="scientific">Ramlibacter albus</name>
    <dbReference type="NCBI Taxonomy" id="2079448"/>
    <lineage>
        <taxon>Bacteria</taxon>
        <taxon>Pseudomonadati</taxon>
        <taxon>Pseudomonadota</taxon>
        <taxon>Betaproteobacteria</taxon>
        <taxon>Burkholderiales</taxon>
        <taxon>Comamonadaceae</taxon>
        <taxon>Ramlibacter</taxon>
    </lineage>
</organism>
<dbReference type="InterPro" id="IPR012136">
    <property type="entry name" value="NADH_DH_b"/>
</dbReference>
<dbReference type="PANTHER" id="PTHR44758">
    <property type="entry name" value="NAD(P) TRANSHYDROGENASE SUBUNIT BETA"/>
    <property type="match status" value="1"/>
</dbReference>
<dbReference type="NCBIfam" id="NF006974">
    <property type="entry name" value="PRK09444.1"/>
    <property type="match status" value="1"/>
</dbReference>
<dbReference type="GO" id="GO:0005886">
    <property type="term" value="C:plasma membrane"/>
    <property type="evidence" value="ECO:0007669"/>
    <property type="project" value="UniProtKB-SubCell"/>
</dbReference>
<keyword evidence="12 15" id="KW-0520">NAD</keyword>
<evidence type="ECO:0000256" key="5">
    <source>
        <dbReference type="ARBA" id="ARBA00014581"/>
    </source>
</evidence>
<dbReference type="Proteomes" id="UP000596827">
    <property type="component" value="Unassembled WGS sequence"/>
</dbReference>
<evidence type="ECO:0000256" key="16">
    <source>
        <dbReference type="SAM" id="Phobius"/>
    </source>
</evidence>
<dbReference type="PIRSF" id="PIRSF000204">
    <property type="entry name" value="PNTB"/>
    <property type="match status" value="1"/>
</dbReference>
<comment type="subcellular location">
    <subcellularLocation>
        <location evidence="2">Cell inner membrane</location>
        <topology evidence="2">Multi-pass membrane protein</topology>
    </subcellularLocation>
</comment>
<feature type="transmembrane region" description="Helical" evidence="16">
    <location>
        <begin position="58"/>
        <end position="76"/>
    </location>
</feature>
<evidence type="ECO:0000256" key="8">
    <source>
        <dbReference type="ARBA" id="ARBA00022692"/>
    </source>
</evidence>
<evidence type="ECO:0000256" key="4">
    <source>
        <dbReference type="ARBA" id="ARBA00012943"/>
    </source>
</evidence>